<evidence type="ECO:0000256" key="9">
    <source>
        <dbReference type="ARBA" id="ARBA00022982"/>
    </source>
</evidence>
<dbReference type="EMBL" id="KU739488">
    <property type="protein sequence ID" value="AND96600.1"/>
    <property type="molecule type" value="Genomic_DNA"/>
</dbReference>
<dbReference type="AlphaFoldDB" id="A0A1X9HEZ5"/>
<keyword evidence="11" id="KW-0520">NAD</keyword>
<dbReference type="GO" id="GO:0008137">
    <property type="term" value="F:NADH dehydrogenase (ubiquinone) activity"/>
    <property type="evidence" value="ECO:0007669"/>
    <property type="project" value="UniProtKB-EC"/>
</dbReference>
<evidence type="ECO:0000256" key="7">
    <source>
        <dbReference type="ARBA" id="ARBA00022692"/>
    </source>
</evidence>
<name>A0A1X9HEZ5_9SCAR</name>
<keyword evidence="7 16" id="KW-0812">Transmembrane</keyword>
<keyword evidence="8" id="KW-1278">Translocase</keyword>
<evidence type="ECO:0000256" key="14">
    <source>
        <dbReference type="ARBA" id="ARBA00031019"/>
    </source>
</evidence>
<evidence type="ECO:0000256" key="2">
    <source>
        <dbReference type="ARBA" id="ARBA00005698"/>
    </source>
</evidence>
<evidence type="ECO:0000256" key="6">
    <source>
        <dbReference type="ARBA" id="ARBA00022660"/>
    </source>
</evidence>
<comment type="similarity">
    <text evidence="2">Belongs to the complex I subunit 6 family.</text>
</comment>
<evidence type="ECO:0000256" key="5">
    <source>
        <dbReference type="ARBA" id="ARBA00022448"/>
    </source>
</evidence>
<comment type="subcellular location">
    <subcellularLocation>
        <location evidence="1">Mitochondrion membrane</location>
        <topology evidence="1">Multi-pass membrane protein</topology>
    </subcellularLocation>
</comment>
<evidence type="ECO:0000256" key="8">
    <source>
        <dbReference type="ARBA" id="ARBA00022967"/>
    </source>
</evidence>
<keyword evidence="12 17" id="KW-0496">Mitochondrion</keyword>
<feature type="transmembrane region" description="Helical" evidence="16">
    <location>
        <begin position="20"/>
        <end position="39"/>
    </location>
</feature>
<evidence type="ECO:0000256" key="10">
    <source>
        <dbReference type="ARBA" id="ARBA00022989"/>
    </source>
</evidence>
<keyword evidence="6" id="KW-0679">Respiratory chain</keyword>
<feature type="transmembrane region" description="Helical" evidence="16">
    <location>
        <begin position="76"/>
        <end position="98"/>
    </location>
</feature>
<keyword evidence="10 16" id="KW-1133">Transmembrane helix</keyword>
<evidence type="ECO:0000256" key="11">
    <source>
        <dbReference type="ARBA" id="ARBA00023027"/>
    </source>
</evidence>
<protein>
    <recommendedName>
        <fullName evidence="4">NADH-ubiquinone oxidoreductase chain 6</fullName>
        <ecNumber evidence="3">7.1.1.2</ecNumber>
    </recommendedName>
    <alternativeName>
        <fullName evidence="14">NADH dehydrogenase subunit 6</fullName>
    </alternativeName>
</protein>
<gene>
    <name evidence="17" type="primary">nad6</name>
</gene>
<dbReference type="PANTHER" id="PTHR11435">
    <property type="entry name" value="NADH UBIQUINONE OXIDOREDUCTASE SUBUNIT ND6"/>
    <property type="match status" value="1"/>
</dbReference>
<accession>A0A1X9HEZ5</accession>
<dbReference type="InterPro" id="IPR050269">
    <property type="entry name" value="ComplexI_Subunit6"/>
</dbReference>
<geneLocation type="mitochondrion" evidence="17"/>
<evidence type="ECO:0000256" key="3">
    <source>
        <dbReference type="ARBA" id="ARBA00012944"/>
    </source>
</evidence>
<proteinExistence type="inferred from homology"/>
<organism evidence="17">
    <name type="scientific">Liatongus militaris</name>
    <dbReference type="NCBI Taxonomy" id="206890"/>
    <lineage>
        <taxon>Eukaryota</taxon>
        <taxon>Metazoa</taxon>
        <taxon>Ecdysozoa</taxon>
        <taxon>Arthropoda</taxon>
        <taxon>Hexapoda</taxon>
        <taxon>Insecta</taxon>
        <taxon>Pterygota</taxon>
        <taxon>Neoptera</taxon>
        <taxon>Endopterygota</taxon>
        <taxon>Coleoptera</taxon>
        <taxon>Polyphaga</taxon>
        <taxon>Scarabaeiformia</taxon>
        <taxon>Scarabaeidae</taxon>
        <taxon>Scarabaeinae</taxon>
        <taxon>Oniticellini</taxon>
        <taxon>Liatongus</taxon>
    </lineage>
</organism>
<feature type="transmembrane region" description="Helical" evidence="16">
    <location>
        <begin position="45"/>
        <end position="64"/>
    </location>
</feature>
<evidence type="ECO:0000256" key="12">
    <source>
        <dbReference type="ARBA" id="ARBA00023128"/>
    </source>
</evidence>
<keyword evidence="9" id="KW-0249">Electron transport</keyword>
<keyword evidence="13 16" id="KW-0472">Membrane</keyword>
<sequence>MMLIIMMLMSLITIYMKHPLSMGLILLIQTINMTLYMGFYHLNYWFSYILFLIMIGSMLILFLYMTSVASNEKFYFSLKLTLLTFFIMFNMMLFYFILNPYYINLNNKMKIFMTNSNLSLIKYINFPNYFIYYLLIIYLLIALIAIVQITNFKKSGALRSSSKI</sequence>
<keyword evidence="5" id="KW-0813">Transport</keyword>
<evidence type="ECO:0000256" key="4">
    <source>
        <dbReference type="ARBA" id="ARBA00021095"/>
    </source>
</evidence>
<feature type="transmembrane region" description="Helical" evidence="16">
    <location>
        <begin position="130"/>
        <end position="152"/>
    </location>
</feature>
<dbReference type="GO" id="GO:0031966">
    <property type="term" value="C:mitochondrial membrane"/>
    <property type="evidence" value="ECO:0007669"/>
    <property type="project" value="UniProtKB-SubCell"/>
</dbReference>
<dbReference type="PANTHER" id="PTHR11435:SF1">
    <property type="entry name" value="NADH-UBIQUINONE OXIDOREDUCTASE CHAIN 6"/>
    <property type="match status" value="1"/>
</dbReference>
<reference evidence="17" key="1">
    <citation type="submission" date="2016-02" db="EMBL/GenBank/DDBJ databases">
        <title>Phylogeny of the Onthophagini (Coleoptera:Scarabaeidae).</title>
        <authorList>
            <person name="Thijmen B."/>
            <person name="Alfried V.P."/>
        </authorList>
    </citation>
    <scope>NUCLEOTIDE SEQUENCE</scope>
</reference>
<dbReference type="EC" id="7.1.1.2" evidence="3"/>
<evidence type="ECO:0000313" key="17">
    <source>
        <dbReference type="EMBL" id="AND96600.1"/>
    </source>
</evidence>
<evidence type="ECO:0000256" key="15">
    <source>
        <dbReference type="ARBA" id="ARBA00049551"/>
    </source>
</evidence>
<evidence type="ECO:0000256" key="13">
    <source>
        <dbReference type="ARBA" id="ARBA00023136"/>
    </source>
</evidence>
<comment type="catalytic activity">
    <reaction evidence="15">
        <text>a ubiquinone + NADH + 5 H(+)(in) = a ubiquinol + NAD(+) + 4 H(+)(out)</text>
        <dbReference type="Rhea" id="RHEA:29091"/>
        <dbReference type="Rhea" id="RHEA-COMP:9565"/>
        <dbReference type="Rhea" id="RHEA-COMP:9566"/>
        <dbReference type="ChEBI" id="CHEBI:15378"/>
        <dbReference type="ChEBI" id="CHEBI:16389"/>
        <dbReference type="ChEBI" id="CHEBI:17976"/>
        <dbReference type="ChEBI" id="CHEBI:57540"/>
        <dbReference type="ChEBI" id="CHEBI:57945"/>
        <dbReference type="EC" id="7.1.1.2"/>
    </reaction>
</comment>
<evidence type="ECO:0000256" key="16">
    <source>
        <dbReference type="SAM" id="Phobius"/>
    </source>
</evidence>
<evidence type="ECO:0000256" key="1">
    <source>
        <dbReference type="ARBA" id="ARBA00004225"/>
    </source>
</evidence>